<evidence type="ECO:0000313" key="1">
    <source>
        <dbReference type="EMBL" id="EKU10609.1"/>
    </source>
</evidence>
<dbReference type="Proteomes" id="UP000011939">
    <property type="component" value="Unassembled WGS sequence"/>
</dbReference>
<organism evidence="1 2">
    <name type="scientific">Campylobacter showae CSUNSWCD</name>
    <dbReference type="NCBI Taxonomy" id="1244083"/>
    <lineage>
        <taxon>Bacteria</taxon>
        <taxon>Pseudomonadati</taxon>
        <taxon>Campylobacterota</taxon>
        <taxon>Epsilonproteobacteria</taxon>
        <taxon>Campylobacterales</taxon>
        <taxon>Campylobacteraceae</taxon>
        <taxon>Campylobacter</taxon>
    </lineage>
</organism>
<name>M5INX7_9BACT</name>
<comment type="caution">
    <text evidence="1">The sequence shown here is derived from an EMBL/GenBank/DDBJ whole genome shotgun (WGS) entry which is preliminary data.</text>
</comment>
<proteinExistence type="predicted"/>
<accession>M5INX7</accession>
<reference evidence="1 2" key="1">
    <citation type="journal article" date="2013" name="Genome Announc.">
        <title>Genome Sequence of Campylobacter showae UNSWCD, Isolated from a Patient with Crohn's Disease.</title>
        <authorList>
            <person name="Tay A.P."/>
            <person name="Kaakoush N.O."/>
            <person name="Deshpande N.P."/>
            <person name="Chen Z."/>
            <person name="Mitchell H."/>
            <person name="Wilkins M.R."/>
        </authorList>
    </citation>
    <scope>NUCLEOTIDE SEQUENCE [LARGE SCALE GENOMIC DNA]</scope>
    <source>
        <strain evidence="1 2">CSUNSWCD</strain>
    </source>
</reference>
<dbReference type="STRING" id="1244083.CSUNSWCD_683"/>
<dbReference type="AlphaFoldDB" id="M5INX7"/>
<gene>
    <name evidence="1" type="ORF">CSUNSWCD_683</name>
</gene>
<dbReference type="PATRIC" id="fig|1244083.3.peg.1926"/>
<protein>
    <submittedName>
        <fullName evidence="1">Uncharacterized protein</fullName>
    </submittedName>
</protein>
<dbReference type="EMBL" id="AMZQ01000011">
    <property type="protein sequence ID" value="EKU10609.1"/>
    <property type="molecule type" value="Genomic_DNA"/>
</dbReference>
<evidence type="ECO:0000313" key="2">
    <source>
        <dbReference type="Proteomes" id="UP000011939"/>
    </source>
</evidence>
<sequence>MMKKFHIKWLFSLTIIKIKNSFSNLYLKLPIGVTQICISLKFKQCVAKSVIND</sequence>